<name>A0A2P6NLW9_9EUKA</name>
<dbReference type="InterPro" id="IPR036770">
    <property type="entry name" value="Ankyrin_rpt-contain_sf"/>
</dbReference>
<protein>
    <submittedName>
        <fullName evidence="4">Putative ankyrin repeat protein L25-like</fullName>
    </submittedName>
</protein>
<evidence type="ECO:0000313" key="4">
    <source>
        <dbReference type="EMBL" id="PRP84966.1"/>
    </source>
</evidence>
<dbReference type="InterPro" id="IPR052050">
    <property type="entry name" value="SecEffector_AnkRepeat"/>
</dbReference>
<dbReference type="Gene3D" id="1.25.40.20">
    <property type="entry name" value="Ankyrin repeat-containing domain"/>
    <property type="match status" value="1"/>
</dbReference>
<sequence>MEEDVAALPYDVLFNIFEYISSPELLPVSFINVEWFCQVIRVMQRRSITPWALLYPCTSVDVVRWWTSHLRPACWEERGMISQLNDLSLLKEVHQQTFQRGDLNIWGIQSMIENDNLDGFVWIITTARYTREKAISLLDSIGKYGRLRLLIRLLELIPTLKDIEKKYFARSLCREACKRGHIDILDYAIHHLSIRPTKILKQCEKAGLKVIQYLYSQGLPLNYKMMMVAVCKKDLEAVQWLLQNKCLWDSTHSAEAASQDDWKMFDWMMENGCPIDESIYGCIIRLEDEEALRRMDQMRSRGIPLRDEGLLYSLVEKGRLRLIQYLYQLGFHLGDLELFSEAAYRGHLDVLEWLHTMGQHPRDDSSLVIGVASYGHLDVIRFLHHIGYPLSSPEITSWAAEKGHLSTLQGLIDMRCPCDLRKCLEACLDSKDPVIWLPSENKEYHSCEIVEEKPVDRLLIIKWILKQVLAVDEKVIEEVCLMEGSKMKTQDYMSLFDCSESTEGRGREELERSIKWLETLERTQRSHSIGTDPLIYDMNEEEKAALIRELSNEREDHQITRSQLAQVEEQRNKIQNTLEATQKTLIQLQKKFSEQKKKPAENGNVNLAFPTTAEPTPAKTTQSENEELNELRARLQAIEAENKSLADALSSKDEAILKMKEDLEEEILNGRIKEQAISDLEKEKELFEKLLQREDNDTDPTSPTPLSPRLPKTESAIYASDSEISKKYTDHMNKCSSDRTILVDEVQKLKERLKQQEKRHAQEMEKLEEERLQSELETISKLTEQIDQLKARVPPR</sequence>
<gene>
    <name evidence="4" type="ORF">PROFUN_07351</name>
</gene>
<evidence type="ECO:0000256" key="2">
    <source>
        <dbReference type="SAM" id="MobiDB-lite"/>
    </source>
</evidence>
<evidence type="ECO:0000259" key="3">
    <source>
        <dbReference type="PROSITE" id="PS50181"/>
    </source>
</evidence>
<dbReference type="SUPFAM" id="SSF48403">
    <property type="entry name" value="Ankyrin repeat"/>
    <property type="match status" value="1"/>
</dbReference>
<keyword evidence="5" id="KW-1185">Reference proteome</keyword>
<dbReference type="InterPro" id="IPR001810">
    <property type="entry name" value="F-box_dom"/>
</dbReference>
<accession>A0A2P6NLW9</accession>
<dbReference type="Proteomes" id="UP000241769">
    <property type="component" value="Unassembled WGS sequence"/>
</dbReference>
<proteinExistence type="predicted"/>
<dbReference type="InParanoid" id="A0A2P6NLW9"/>
<dbReference type="PANTHER" id="PTHR46586:SF3">
    <property type="entry name" value="ANKYRIN REPEAT-CONTAINING PROTEIN"/>
    <property type="match status" value="1"/>
</dbReference>
<dbReference type="AlphaFoldDB" id="A0A2P6NLW9"/>
<evidence type="ECO:0000256" key="1">
    <source>
        <dbReference type="SAM" id="Coils"/>
    </source>
</evidence>
<feature type="region of interest" description="Disordered" evidence="2">
    <location>
        <begin position="594"/>
        <end position="623"/>
    </location>
</feature>
<dbReference type="EMBL" id="MDYQ01000053">
    <property type="protein sequence ID" value="PRP84966.1"/>
    <property type="molecule type" value="Genomic_DNA"/>
</dbReference>
<feature type="domain" description="F-box" evidence="3">
    <location>
        <begin position="2"/>
        <end position="54"/>
    </location>
</feature>
<evidence type="ECO:0000313" key="5">
    <source>
        <dbReference type="Proteomes" id="UP000241769"/>
    </source>
</evidence>
<feature type="region of interest" description="Disordered" evidence="2">
    <location>
        <begin position="692"/>
        <end position="715"/>
    </location>
</feature>
<dbReference type="OrthoDB" id="6609119at2759"/>
<reference evidence="4 5" key="1">
    <citation type="journal article" date="2018" name="Genome Biol. Evol.">
        <title>Multiple Roots of Fruiting Body Formation in Amoebozoa.</title>
        <authorList>
            <person name="Hillmann F."/>
            <person name="Forbes G."/>
            <person name="Novohradska S."/>
            <person name="Ferling I."/>
            <person name="Riege K."/>
            <person name="Groth M."/>
            <person name="Westermann M."/>
            <person name="Marz M."/>
            <person name="Spaller T."/>
            <person name="Winckler T."/>
            <person name="Schaap P."/>
            <person name="Glockner G."/>
        </authorList>
    </citation>
    <scope>NUCLEOTIDE SEQUENCE [LARGE SCALE GENOMIC DNA]</scope>
    <source>
        <strain evidence="4 5">Jena</strain>
    </source>
</reference>
<comment type="caution">
    <text evidence="4">The sequence shown here is derived from an EMBL/GenBank/DDBJ whole genome shotgun (WGS) entry which is preliminary data.</text>
</comment>
<feature type="compositionally biased region" description="Low complexity" evidence="2">
    <location>
        <begin position="608"/>
        <end position="621"/>
    </location>
</feature>
<dbReference type="PANTHER" id="PTHR46586">
    <property type="entry name" value="ANKYRIN REPEAT-CONTAINING PROTEIN"/>
    <property type="match status" value="1"/>
</dbReference>
<keyword evidence="1" id="KW-0175">Coiled coil</keyword>
<feature type="coiled-coil region" evidence="1">
    <location>
        <begin position="739"/>
        <end position="792"/>
    </location>
</feature>
<organism evidence="4 5">
    <name type="scientific">Planoprotostelium fungivorum</name>
    <dbReference type="NCBI Taxonomy" id="1890364"/>
    <lineage>
        <taxon>Eukaryota</taxon>
        <taxon>Amoebozoa</taxon>
        <taxon>Evosea</taxon>
        <taxon>Variosea</taxon>
        <taxon>Cavosteliida</taxon>
        <taxon>Cavosteliaceae</taxon>
        <taxon>Planoprotostelium</taxon>
    </lineage>
</organism>
<dbReference type="PROSITE" id="PS50181">
    <property type="entry name" value="FBOX"/>
    <property type="match status" value="1"/>
</dbReference>